<evidence type="ECO:0000256" key="5">
    <source>
        <dbReference type="ARBA" id="ARBA00022824"/>
    </source>
</evidence>
<keyword evidence="6 8" id="KW-1133">Transmembrane helix</keyword>
<feature type="transmembrane region" description="Helical" evidence="8">
    <location>
        <begin position="144"/>
        <end position="166"/>
    </location>
</feature>
<dbReference type="Pfam" id="PF06417">
    <property type="entry name" value="EMC4"/>
    <property type="match status" value="1"/>
</dbReference>
<gene>
    <name evidence="9" type="ORF">C6P40_000465</name>
</gene>
<dbReference type="PANTHER" id="PTHR19315">
    <property type="entry name" value="ER MEMBRANE PROTEIN COMPLEX SUBUNIT 4"/>
    <property type="match status" value="1"/>
</dbReference>
<name>A0A9P6WR35_9ASCO</name>
<protein>
    <recommendedName>
        <fullName evidence="3">ER membrane protein complex subunit 4</fullName>
    </recommendedName>
</protein>
<proteinExistence type="inferred from homology"/>
<organism evidence="9 10">
    <name type="scientific">Pichia californica</name>
    <dbReference type="NCBI Taxonomy" id="460514"/>
    <lineage>
        <taxon>Eukaryota</taxon>
        <taxon>Fungi</taxon>
        <taxon>Dikarya</taxon>
        <taxon>Ascomycota</taxon>
        <taxon>Saccharomycotina</taxon>
        <taxon>Pichiomycetes</taxon>
        <taxon>Pichiales</taxon>
        <taxon>Pichiaceae</taxon>
        <taxon>Pichia</taxon>
    </lineage>
</organism>
<keyword evidence="7 8" id="KW-0472">Membrane</keyword>
<dbReference type="AlphaFoldDB" id="A0A9P6WR35"/>
<sequence>MSWIDIYKNEDKIIQTYNDRKSMKLKQPPGFTDSVFDDIDNGLFKPIKKDEINEEKIKKNMNKIQNHELKDFKKKKMWELATSPAKSILMNIGMSYMSPNDIQVIPIMMLFMLFINTFKEMYSVSSKFKSLDKSIDSEIDPYDLIIMKIVYLLSCSGNLIIGLWKLNSMGLVPNKSSDWLSWEKPLKSSEIFI</sequence>
<comment type="similarity">
    <text evidence="2">Belongs to the EMC4 family.</text>
</comment>
<evidence type="ECO:0000256" key="2">
    <source>
        <dbReference type="ARBA" id="ARBA00007715"/>
    </source>
</evidence>
<comment type="caution">
    <text evidence="9">The sequence shown here is derived from an EMBL/GenBank/DDBJ whole genome shotgun (WGS) entry which is preliminary data.</text>
</comment>
<evidence type="ECO:0000256" key="8">
    <source>
        <dbReference type="SAM" id="Phobius"/>
    </source>
</evidence>
<feature type="transmembrane region" description="Helical" evidence="8">
    <location>
        <begin position="104"/>
        <end position="124"/>
    </location>
</feature>
<evidence type="ECO:0000313" key="10">
    <source>
        <dbReference type="Proteomes" id="UP000697127"/>
    </source>
</evidence>
<evidence type="ECO:0000256" key="6">
    <source>
        <dbReference type="ARBA" id="ARBA00022989"/>
    </source>
</evidence>
<keyword evidence="10" id="KW-1185">Reference proteome</keyword>
<dbReference type="EMBL" id="PUHW01000012">
    <property type="protein sequence ID" value="KAG0690967.1"/>
    <property type="molecule type" value="Genomic_DNA"/>
</dbReference>
<dbReference type="InterPro" id="IPR009445">
    <property type="entry name" value="TMEM85/Emc4"/>
</dbReference>
<evidence type="ECO:0000256" key="1">
    <source>
        <dbReference type="ARBA" id="ARBA00004477"/>
    </source>
</evidence>
<dbReference type="GO" id="GO:0005789">
    <property type="term" value="C:endoplasmic reticulum membrane"/>
    <property type="evidence" value="ECO:0007669"/>
    <property type="project" value="UniProtKB-SubCell"/>
</dbReference>
<keyword evidence="4 8" id="KW-0812">Transmembrane</keyword>
<evidence type="ECO:0000256" key="3">
    <source>
        <dbReference type="ARBA" id="ARBA00020820"/>
    </source>
</evidence>
<accession>A0A9P6WR35</accession>
<evidence type="ECO:0000256" key="7">
    <source>
        <dbReference type="ARBA" id="ARBA00023136"/>
    </source>
</evidence>
<reference evidence="9" key="1">
    <citation type="submission" date="2020-11" db="EMBL/GenBank/DDBJ databases">
        <title>Kefir isolates.</title>
        <authorList>
            <person name="Marcisauskas S."/>
            <person name="Kim Y."/>
            <person name="Blasche S."/>
        </authorList>
    </citation>
    <scope>NUCLEOTIDE SEQUENCE</scope>
    <source>
        <strain evidence="9">Olga-1</strain>
    </source>
</reference>
<dbReference type="Proteomes" id="UP000697127">
    <property type="component" value="Unassembled WGS sequence"/>
</dbReference>
<keyword evidence="5" id="KW-0256">Endoplasmic reticulum</keyword>
<evidence type="ECO:0000313" key="9">
    <source>
        <dbReference type="EMBL" id="KAG0690967.1"/>
    </source>
</evidence>
<dbReference type="OrthoDB" id="369569at2759"/>
<comment type="subcellular location">
    <subcellularLocation>
        <location evidence="1">Endoplasmic reticulum membrane</location>
        <topology evidence="1">Multi-pass membrane protein</topology>
    </subcellularLocation>
</comment>
<evidence type="ECO:0000256" key="4">
    <source>
        <dbReference type="ARBA" id="ARBA00022692"/>
    </source>
</evidence>